<keyword evidence="3 5" id="KW-1133">Transmembrane helix</keyword>
<protein>
    <recommendedName>
        <fullName evidence="8">Glutathione synthetase</fullName>
    </recommendedName>
</protein>
<evidence type="ECO:0000256" key="2">
    <source>
        <dbReference type="ARBA" id="ARBA00022692"/>
    </source>
</evidence>
<evidence type="ECO:0000256" key="4">
    <source>
        <dbReference type="ARBA" id="ARBA00023136"/>
    </source>
</evidence>
<dbReference type="EMBL" id="LRDB01000050">
    <property type="protein sequence ID" value="KYG73082.1"/>
    <property type="molecule type" value="Genomic_DNA"/>
</dbReference>
<feature type="transmembrane region" description="Helical" evidence="5">
    <location>
        <begin position="59"/>
        <end position="79"/>
    </location>
</feature>
<dbReference type="GO" id="GO:0016020">
    <property type="term" value="C:membrane"/>
    <property type="evidence" value="ECO:0007669"/>
    <property type="project" value="UniProtKB-SubCell"/>
</dbReference>
<evidence type="ECO:0008006" key="8">
    <source>
        <dbReference type="Google" id="ProtNLM"/>
    </source>
</evidence>
<keyword evidence="2 5" id="KW-0812">Transmembrane</keyword>
<comment type="caution">
    <text evidence="6">The sequence shown here is derived from an EMBL/GenBank/DDBJ whole genome shotgun (WGS) entry which is preliminary data.</text>
</comment>
<gene>
    <name evidence="6" type="ORF">AWN68_10350</name>
</gene>
<evidence type="ECO:0000313" key="6">
    <source>
        <dbReference type="EMBL" id="KYG73082.1"/>
    </source>
</evidence>
<keyword evidence="7" id="KW-1185">Reference proteome</keyword>
<reference evidence="6 7" key="1">
    <citation type="submission" date="2016-01" db="EMBL/GenBank/DDBJ databases">
        <title>Genome sequencing of Roseivirga echinicomitans KMM 6058.</title>
        <authorList>
            <person name="Selvaratnam C."/>
            <person name="Thevarajoo S."/>
            <person name="Goh K.M."/>
            <person name="Ee R."/>
            <person name="Chan K.-G."/>
            <person name="Chong C.S."/>
        </authorList>
    </citation>
    <scope>NUCLEOTIDE SEQUENCE [LARGE SCALE GENOMIC DNA]</scope>
    <source>
        <strain evidence="6 7">KMM 6058</strain>
    </source>
</reference>
<organism evidence="6 7">
    <name type="scientific">Roseivirga echinicomitans</name>
    <dbReference type="NCBI Taxonomy" id="296218"/>
    <lineage>
        <taxon>Bacteria</taxon>
        <taxon>Pseudomonadati</taxon>
        <taxon>Bacteroidota</taxon>
        <taxon>Cytophagia</taxon>
        <taxon>Cytophagales</taxon>
        <taxon>Roseivirgaceae</taxon>
        <taxon>Roseivirga</taxon>
    </lineage>
</organism>
<sequence length="92" mass="10395">MDIYESMGLMGAILSSFTFLPQVIRTWKIKSADDLSMGMLVIVFCSTIVWLIYGFALWLIPVLIANSAILVLSLTLIYFKVTFKKRKATVIN</sequence>
<evidence type="ECO:0000256" key="3">
    <source>
        <dbReference type="ARBA" id="ARBA00022989"/>
    </source>
</evidence>
<dbReference type="InterPro" id="IPR006603">
    <property type="entry name" value="PQ-loop_rpt"/>
</dbReference>
<dbReference type="OrthoDB" id="122062at2"/>
<proteinExistence type="predicted"/>
<accession>A0A150X3B5</accession>
<comment type="subcellular location">
    <subcellularLocation>
        <location evidence="1">Membrane</location>
        <topology evidence="1">Multi-pass membrane protein</topology>
    </subcellularLocation>
</comment>
<dbReference type="Proteomes" id="UP000075615">
    <property type="component" value="Unassembled WGS sequence"/>
</dbReference>
<keyword evidence="4 5" id="KW-0472">Membrane</keyword>
<name>A0A150X3B5_9BACT</name>
<dbReference type="Pfam" id="PF04193">
    <property type="entry name" value="PQ-loop"/>
    <property type="match status" value="1"/>
</dbReference>
<evidence type="ECO:0000256" key="5">
    <source>
        <dbReference type="SAM" id="Phobius"/>
    </source>
</evidence>
<dbReference type="RefSeq" id="WP_068418100.1">
    <property type="nucleotide sequence ID" value="NZ_LRDB01000050.1"/>
</dbReference>
<dbReference type="AlphaFoldDB" id="A0A150X3B5"/>
<evidence type="ECO:0000256" key="1">
    <source>
        <dbReference type="ARBA" id="ARBA00004141"/>
    </source>
</evidence>
<dbReference type="Gene3D" id="1.20.1280.290">
    <property type="match status" value="1"/>
</dbReference>
<feature type="transmembrane region" description="Helical" evidence="5">
    <location>
        <begin position="35"/>
        <end position="53"/>
    </location>
</feature>
<evidence type="ECO:0000313" key="7">
    <source>
        <dbReference type="Proteomes" id="UP000075615"/>
    </source>
</evidence>